<evidence type="ECO:0000313" key="5">
    <source>
        <dbReference type="Proteomes" id="UP001240236"/>
    </source>
</evidence>
<evidence type="ECO:0000256" key="2">
    <source>
        <dbReference type="ARBA" id="ARBA00022801"/>
    </source>
</evidence>
<name>A0AAE4AZB3_9ACTN</name>
<dbReference type="InterPro" id="IPR000086">
    <property type="entry name" value="NUDIX_hydrolase_dom"/>
</dbReference>
<dbReference type="GO" id="GO:0003677">
    <property type="term" value="F:DNA binding"/>
    <property type="evidence" value="ECO:0007669"/>
    <property type="project" value="InterPro"/>
</dbReference>
<comment type="caution">
    <text evidence="4">The sequence shown here is derived from an EMBL/GenBank/DDBJ whole genome shotgun (WGS) entry which is preliminary data.</text>
</comment>
<evidence type="ECO:0000259" key="3">
    <source>
        <dbReference type="PROSITE" id="PS51462"/>
    </source>
</evidence>
<dbReference type="InterPro" id="IPR015797">
    <property type="entry name" value="NUDIX_hydrolase-like_dom_sf"/>
</dbReference>
<proteinExistence type="predicted"/>
<evidence type="ECO:0000313" key="4">
    <source>
        <dbReference type="EMBL" id="MDQ0367561.1"/>
    </source>
</evidence>
<keyword evidence="5" id="KW-1185">Reference proteome</keyword>
<dbReference type="PROSITE" id="PS51462">
    <property type="entry name" value="NUDIX"/>
    <property type="match status" value="1"/>
</dbReference>
<reference evidence="4 5" key="1">
    <citation type="submission" date="2023-07" db="EMBL/GenBank/DDBJ databases">
        <title>Sequencing the genomes of 1000 actinobacteria strains.</title>
        <authorList>
            <person name="Klenk H.-P."/>
        </authorList>
    </citation>
    <scope>NUCLEOTIDE SEQUENCE [LARGE SCALE GENOMIC DNA]</scope>
    <source>
        <strain evidence="4 5">DSM 44709</strain>
    </source>
</reference>
<organism evidence="4 5">
    <name type="scientific">Catenuloplanes indicus</name>
    <dbReference type="NCBI Taxonomy" id="137267"/>
    <lineage>
        <taxon>Bacteria</taxon>
        <taxon>Bacillati</taxon>
        <taxon>Actinomycetota</taxon>
        <taxon>Actinomycetes</taxon>
        <taxon>Micromonosporales</taxon>
        <taxon>Micromonosporaceae</taxon>
        <taxon>Catenuloplanes</taxon>
    </lineage>
</organism>
<dbReference type="Pfam" id="PF00293">
    <property type="entry name" value="NUDIX"/>
    <property type="match status" value="1"/>
</dbReference>
<dbReference type="RefSeq" id="WP_307241675.1">
    <property type="nucleotide sequence ID" value="NZ_JAUSUZ010000001.1"/>
</dbReference>
<protein>
    <submittedName>
        <fullName evidence="4">8-oxo-dGTP pyrophosphatase MutT (NUDIX family)/DNA-binding XRE family transcriptional regulator</fullName>
    </submittedName>
</protein>
<dbReference type="PANTHER" id="PTHR43046:SF16">
    <property type="entry name" value="ADP-RIBOSE PYROPHOSPHATASE YJHB-RELATED"/>
    <property type="match status" value="1"/>
</dbReference>
<dbReference type="Gene3D" id="1.10.260.40">
    <property type="entry name" value="lambda repressor-like DNA-binding domains"/>
    <property type="match status" value="1"/>
</dbReference>
<dbReference type="EMBL" id="JAUSUZ010000001">
    <property type="protein sequence ID" value="MDQ0367561.1"/>
    <property type="molecule type" value="Genomic_DNA"/>
</dbReference>
<dbReference type="SUPFAM" id="SSF55811">
    <property type="entry name" value="Nudix"/>
    <property type="match status" value="1"/>
</dbReference>
<dbReference type="GO" id="GO:0016787">
    <property type="term" value="F:hydrolase activity"/>
    <property type="evidence" value="ECO:0007669"/>
    <property type="project" value="UniProtKB-KW"/>
</dbReference>
<sequence>MSQPARHTVIDEWTGRHASALQAALRMSQDEMAALIGVAKRTIAAWHERPEVRIRPELQRALDTAYERASDSVKIRFARQLNAEDRADVEAAGSAAPLTVAIAVVVNGARVLLVCRREDDPDGITWQFPAGIVKPGAKPRTVAVRETLAETGIHCTVTRALGSRVHPITGVFAEYFLCTYLTGEVDNLDRAENVDAVWIPQQRIGDFVPADRVFPPVRQALENLEAES</sequence>
<gene>
    <name evidence="4" type="ORF">J2S42_004230</name>
</gene>
<dbReference type="Proteomes" id="UP001240236">
    <property type="component" value="Unassembled WGS sequence"/>
</dbReference>
<keyword evidence="2" id="KW-0378">Hydrolase</keyword>
<dbReference type="CDD" id="cd02883">
    <property type="entry name" value="NUDIX_Hydrolase"/>
    <property type="match status" value="1"/>
</dbReference>
<accession>A0AAE4AZB3</accession>
<dbReference type="PANTHER" id="PTHR43046">
    <property type="entry name" value="GDP-MANNOSE MANNOSYL HYDROLASE"/>
    <property type="match status" value="1"/>
</dbReference>
<dbReference type="InterPro" id="IPR010982">
    <property type="entry name" value="Lambda_DNA-bd_dom_sf"/>
</dbReference>
<comment type="cofactor">
    <cofactor evidence="1">
        <name>Mg(2+)</name>
        <dbReference type="ChEBI" id="CHEBI:18420"/>
    </cofactor>
</comment>
<evidence type="ECO:0000256" key="1">
    <source>
        <dbReference type="ARBA" id="ARBA00001946"/>
    </source>
</evidence>
<feature type="domain" description="Nudix hydrolase" evidence="3">
    <location>
        <begin position="95"/>
        <end position="222"/>
    </location>
</feature>
<dbReference type="AlphaFoldDB" id="A0AAE4AZB3"/>
<dbReference type="Gene3D" id="3.90.79.10">
    <property type="entry name" value="Nucleoside Triphosphate Pyrophosphohydrolase"/>
    <property type="match status" value="1"/>
</dbReference>